<evidence type="ECO:0000256" key="3">
    <source>
        <dbReference type="ARBA" id="ARBA00023180"/>
    </source>
</evidence>
<dbReference type="GeneTree" id="ENSGT00940000153527"/>
<evidence type="ECO:0000313" key="6">
    <source>
        <dbReference type="Ensembl" id="ENSOANP00000004797.2"/>
    </source>
</evidence>
<dbReference type="PRINTS" id="PR01407">
    <property type="entry name" value="BUTYPHLNCDUF"/>
</dbReference>
<reference evidence="6" key="2">
    <citation type="submission" date="2025-08" db="UniProtKB">
        <authorList>
            <consortium name="Ensembl"/>
        </authorList>
    </citation>
    <scope>IDENTIFICATION</scope>
    <source>
        <strain evidence="6">Glennie</strain>
    </source>
</reference>
<feature type="domain" description="B30.2/SPRY" evidence="5">
    <location>
        <begin position="63"/>
        <end position="257"/>
    </location>
</feature>
<dbReference type="Ensembl" id="ENSOANT00000004798.2">
    <property type="protein sequence ID" value="ENSOANP00000004797.2"/>
    <property type="gene ID" value="ENSOANG00000003027.2"/>
</dbReference>
<sequence>MNPSLGSGDSFRGSSPLPHVPETDSSTPFHPLPAHPKFSCSEGSLTSFCSFSGKLQMELSKFCVSSISVSPNAHPHTLSAASVTLDPDTAHPGLVLSEDRKRVTVGDKRQDLPDNPERFSHNSCVLGRERFTSGRHCWVVEVGERRVWYLGVCRENVRRKAGISVSPALGFWTLEKYGDGYWAHTSPRIPLPLTTRSRRVVVYLDCEAGAVSFYSGTDGSHIYTFSHAAFSGTLRPFFWLWSSDPAPLTICPVPGWAGGDPIPAPSH</sequence>
<dbReference type="InParanoid" id="F6SEY3"/>
<dbReference type="PROSITE" id="PS50188">
    <property type="entry name" value="B302_SPRY"/>
    <property type="match status" value="1"/>
</dbReference>
<dbReference type="GO" id="GO:0045087">
    <property type="term" value="P:innate immune response"/>
    <property type="evidence" value="ECO:0000318"/>
    <property type="project" value="GO_Central"/>
</dbReference>
<reference evidence="6 7" key="1">
    <citation type="journal article" date="2008" name="Nature">
        <title>Genome analysis of the platypus reveals unique signatures of evolution.</title>
        <authorList>
            <person name="Warren W.C."/>
            <person name="Hillier L.W."/>
            <person name="Marshall Graves J.A."/>
            <person name="Birney E."/>
            <person name="Ponting C.P."/>
            <person name="Grutzner F."/>
            <person name="Belov K."/>
            <person name="Miller W."/>
            <person name="Clarke L."/>
            <person name="Chinwalla A.T."/>
            <person name="Yang S.P."/>
            <person name="Heger A."/>
            <person name="Locke D.P."/>
            <person name="Miethke P."/>
            <person name="Waters P.D."/>
            <person name="Veyrunes F."/>
            <person name="Fulton L."/>
            <person name="Fulton B."/>
            <person name="Graves T."/>
            <person name="Wallis J."/>
            <person name="Puente X.S."/>
            <person name="Lopez-Otin C."/>
            <person name="Ordonez G.R."/>
            <person name="Eichler E.E."/>
            <person name="Chen L."/>
            <person name="Cheng Z."/>
            <person name="Deakin J.E."/>
            <person name="Alsop A."/>
            <person name="Thompson K."/>
            <person name="Kirby P."/>
            <person name="Papenfuss A.T."/>
            <person name="Wakefield M.J."/>
            <person name="Olender T."/>
            <person name="Lancet D."/>
            <person name="Huttley G.A."/>
            <person name="Smit A.F."/>
            <person name="Pask A."/>
            <person name="Temple-Smith P."/>
            <person name="Batzer M.A."/>
            <person name="Walker J.A."/>
            <person name="Konkel M.K."/>
            <person name="Harris R.S."/>
            <person name="Whittington C.M."/>
            <person name="Wong E.S."/>
            <person name="Gemmell N.J."/>
            <person name="Buschiazzo E."/>
            <person name="Vargas Jentzsch I.M."/>
            <person name="Merkel A."/>
            <person name="Schmitz J."/>
            <person name="Zemann A."/>
            <person name="Churakov G."/>
            <person name="Kriegs J.O."/>
            <person name="Brosius J."/>
            <person name="Murchison E.P."/>
            <person name="Sachidanandam R."/>
            <person name="Smith C."/>
            <person name="Hannon G.J."/>
            <person name="Tsend-Ayush E."/>
            <person name="McMillan D."/>
            <person name="Attenborough R."/>
            <person name="Rens W."/>
            <person name="Ferguson-Smith M."/>
            <person name="Lefevre C.M."/>
            <person name="Sharp J.A."/>
            <person name="Nicholas K.R."/>
            <person name="Ray D.A."/>
            <person name="Kube M."/>
            <person name="Reinhardt R."/>
            <person name="Pringle T.H."/>
            <person name="Taylor J."/>
            <person name="Jones R.C."/>
            <person name="Nixon B."/>
            <person name="Dacheux J.L."/>
            <person name="Niwa H."/>
            <person name="Sekita Y."/>
            <person name="Huang X."/>
            <person name="Stark A."/>
            <person name="Kheradpour P."/>
            <person name="Kellis M."/>
            <person name="Flicek P."/>
            <person name="Chen Y."/>
            <person name="Webber C."/>
            <person name="Hardison R."/>
            <person name="Nelson J."/>
            <person name="Hallsworth-Pepin K."/>
            <person name="Delehaunty K."/>
            <person name="Markovic C."/>
            <person name="Minx P."/>
            <person name="Feng Y."/>
            <person name="Kremitzki C."/>
            <person name="Mitreva M."/>
            <person name="Glasscock J."/>
            <person name="Wylie T."/>
            <person name="Wohldmann P."/>
            <person name="Thiru P."/>
            <person name="Nhan M.N."/>
            <person name="Pohl C.S."/>
            <person name="Smith S.M."/>
            <person name="Hou S."/>
            <person name="Nefedov M."/>
            <person name="de Jong P.J."/>
            <person name="Renfree M.B."/>
            <person name="Mardis E.R."/>
            <person name="Wilson R.K."/>
        </authorList>
    </citation>
    <scope>NUCLEOTIDE SEQUENCE [LARGE SCALE GENOMIC DNA]</scope>
    <source>
        <strain evidence="6 7">Glennie</strain>
    </source>
</reference>
<dbReference type="Pfam" id="PF00622">
    <property type="entry name" value="SPRY"/>
    <property type="match status" value="1"/>
</dbReference>
<dbReference type="SUPFAM" id="SSF49899">
    <property type="entry name" value="Concanavalin A-like lectins/glucanases"/>
    <property type="match status" value="1"/>
</dbReference>
<organism evidence="6 7">
    <name type="scientific">Ornithorhynchus anatinus</name>
    <name type="common">Duckbill platypus</name>
    <dbReference type="NCBI Taxonomy" id="9258"/>
    <lineage>
        <taxon>Eukaryota</taxon>
        <taxon>Metazoa</taxon>
        <taxon>Chordata</taxon>
        <taxon>Craniata</taxon>
        <taxon>Vertebrata</taxon>
        <taxon>Euteleostomi</taxon>
        <taxon>Mammalia</taxon>
        <taxon>Monotremata</taxon>
        <taxon>Ornithorhynchidae</taxon>
        <taxon>Ornithorhynchus</taxon>
    </lineage>
</organism>
<keyword evidence="3" id="KW-0325">Glycoprotein</keyword>
<dbReference type="Bgee" id="ENSOANG00000003027">
    <property type="expression patterns" value="Expressed in adult mammalian kidney and 1 other cell type or tissue"/>
</dbReference>
<name>F6SEY3_ORNAN</name>
<comment type="subcellular location">
    <subcellularLocation>
        <location evidence="1">Membrane</location>
        <topology evidence="1">Single-pass membrane protein</topology>
    </subcellularLocation>
</comment>
<keyword evidence="2" id="KW-1015">Disulfide bond</keyword>
<dbReference type="GO" id="GO:0016020">
    <property type="term" value="C:membrane"/>
    <property type="evidence" value="ECO:0007669"/>
    <property type="project" value="UniProtKB-SubCell"/>
</dbReference>
<accession>F6SEY3</accession>
<dbReference type="InterPro" id="IPR006574">
    <property type="entry name" value="PRY"/>
</dbReference>
<dbReference type="InterPro" id="IPR043136">
    <property type="entry name" value="B30.2/SPRY_sf"/>
</dbReference>
<dbReference type="FunFam" id="2.60.120.920:FF:000004">
    <property type="entry name" value="Butyrophilin subfamily 1 member A1"/>
    <property type="match status" value="1"/>
</dbReference>
<dbReference type="AlphaFoldDB" id="F6SEY3"/>
<dbReference type="GO" id="GO:0005737">
    <property type="term" value="C:cytoplasm"/>
    <property type="evidence" value="ECO:0000318"/>
    <property type="project" value="GO_Central"/>
</dbReference>
<evidence type="ECO:0000256" key="4">
    <source>
        <dbReference type="SAM" id="MobiDB-lite"/>
    </source>
</evidence>
<dbReference type="Pfam" id="PF13765">
    <property type="entry name" value="PRY"/>
    <property type="match status" value="1"/>
</dbReference>
<keyword evidence="7" id="KW-1185">Reference proteome</keyword>
<dbReference type="InterPro" id="IPR037958">
    <property type="entry name" value="SPRY/PRY_BTN1/2"/>
</dbReference>
<protein>
    <recommendedName>
        <fullName evidence="5">B30.2/SPRY domain-containing protein</fullName>
    </recommendedName>
</protein>
<dbReference type="InterPro" id="IPR050143">
    <property type="entry name" value="TRIM/RBCC"/>
</dbReference>
<reference evidence="6" key="3">
    <citation type="submission" date="2025-09" db="UniProtKB">
        <authorList>
            <consortium name="Ensembl"/>
        </authorList>
    </citation>
    <scope>IDENTIFICATION</scope>
    <source>
        <strain evidence="6">Glennie</strain>
    </source>
</reference>
<dbReference type="HOGENOM" id="CLU_013137_7_4_1"/>
<dbReference type="InterPro" id="IPR003877">
    <property type="entry name" value="SPRY_dom"/>
</dbReference>
<evidence type="ECO:0000259" key="5">
    <source>
        <dbReference type="PROSITE" id="PS50188"/>
    </source>
</evidence>
<dbReference type="Proteomes" id="UP000002279">
    <property type="component" value="Chromosome X5"/>
</dbReference>
<dbReference type="InterPro" id="IPR001870">
    <property type="entry name" value="B30.2/SPRY"/>
</dbReference>
<dbReference type="Gene3D" id="2.60.120.920">
    <property type="match status" value="1"/>
</dbReference>
<proteinExistence type="predicted"/>
<dbReference type="InterPro" id="IPR003879">
    <property type="entry name" value="Butyrophylin_SPRY"/>
</dbReference>
<dbReference type="OMA" id="ASPWIMI"/>
<dbReference type="SMART" id="SM00449">
    <property type="entry name" value="SPRY"/>
    <property type="match status" value="1"/>
</dbReference>
<dbReference type="InterPro" id="IPR013320">
    <property type="entry name" value="ConA-like_dom_sf"/>
</dbReference>
<dbReference type="PANTHER" id="PTHR24103">
    <property type="entry name" value="E3 UBIQUITIN-PROTEIN LIGASE TRIM"/>
    <property type="match status" value="1"/>
</dbReference>
<dbReference type="SMART" id="SM00589">
    <property type="entry name" value="PRY"/>
    <property type="match status" value="1"/>
</dbReference>
<evidence type="ECO:0000256" key="2">
    <source>
        <dbReference type="ARBA" id="ARBA00023157"/>
    </source>
</evidence>
<evidence type="ECO:0000256" key="1">
    <source>
        <dbReference type="ARBA" id="ARBA00004167"/>
    </source>
</evidence>
<dbReference type="GO" id="GO:0061630">
    <property type="term" value="F:ubiquitin protein ligase activity"/>
    <property type="evidence" value="ECO:0000318"/>
    <property type="project" value="GO_Central"/>
</dbReference>
<feature type="region of interest" description="Disordered" evidence="4">
    <location>
        <begin position="1"/>
        <end position="30"/>
    </location>
</feature>
<dbReference type="eggNOG" id="ENOG502QSRZ">
    <property type="taxonomic scope" value="Eukaryota"/>
</dbReference>
<dbReference type="STRING" id="9258.ENSOANP00000004797"/>
<evidence type="ECO:0000313" key="7">
    <source>
        <dbReference type="Proteomes" id="UP000002279"/>
    </source>
</evidence>
<dbReference type="CDD" id="cd15819">
    <property type="entry name" value="SPRY_PRY_BTN1_2"/>
    <property type="match status" value="1"/>
</dbReference>